<evidence type="ECO:0000313" key="2">
    <source>
        <dbReference type="Proteomes" id="UP001548189"/>
    </source>
</evidence>
<keyword evidence="1" id="KW-0675">Receptor</keyword>
<dbReference type="InterPro" id="IPR036942">
    <property type="entry name" value="Beta-barrel_TonB_sf"/>
</dbReference>
<evidence type="ECO:0000313" key="1">
    <source>
        <dbReference type="EMBL" id="MET1255522.1"/>
    </source>
</evidence>
<protein>
    <submittedName>
        <fullName evidence="1">TonB-dependent siderophore receptor</fullName>
    </submittedName>
</protein>
<dbReference type="InterPro" id="IPR012910">
    <property type="entry name" value="Plug_dom"/>
</dbReference>
<proteinExistence type="predicted"/>
<dbReference type="Gene3D" id="2.170.130.10">
    <property type="entry name" value="TonB-dependent receptor, plug domain"/>
    <property type="match status" value="1"/>
</dbReference>
<sequence>MNIKTIFSPKPMVFAITTLMANSYAMAEQSTDKGENNKQDESKIIRVYGEWLGNSEQAEVLTYPGGRNIISEDKLQLGGVRNLEDAFRSVPGFKVQDETGTGILPNISIRGLNPGRSGQVQILLDGVPYSLAPYGHLGLSLFPFTMESVAQIDVVRGGAAVHYGPNNVGGVINFIPKAISDEFSTQIRNRYTLFEKGRHLNDFYVRTGGHVNKDVALQLQLNTARGESFREHSNTEVDNAIFNSRISLSDDSYVKLLAQYYNVTSELPGALPLNDYAQDPTQSKRPYDYFDADTTRFSATFNKGFDSFAELNWINFYQKSNRRFDFGYPFDAREEAAELRASPRSFEVYGSEPRLSFLIDNETVTHQFTLGARYVTEDIDYAVTQNIFTDDTVNTLRDWYFKTNAYALYTSYTLSLADDRLSITPGVRYENVAMDYRDGITAIARENDISEILPGLTLGFEYSEQWFIFANTQKSLRPPQVTQITREGDVESELANNFEAGFRYTPQDGLTFTANFYQIDFDDQIQFDRPSLSFKNLGETRHKGYELEATWEPSSLDGLFLHAGYTYLDAVQLSGDNQGKTLPFASDKQWIFEARYAYQNTDFAISATHFSEAFSDAANTLEEDELGSKGLLPDYWLLNGMIQHRFYQHNQQSLAVSLIINNLLDEEYYFRGVDVSPWGRQPAPSRSFSIQLDYQF</sequence>
<dbReference type="CDD" id="cd01347">
    <property type="entry name" value="ligand_gated_channel"/>
    <property type="match status" value="1"/>
</dbReference>
<dbReference type="PANTHER" id="PTHR30442">
    <property type="entry name" value="IRON III DICITRATE TRANSPORT PROTEIN FECA"/>
    <property type="match status" value="1"/>
</dbReference>
<name>A0ABV2BUB5_9GAMM</name>
<accession>A0ABV2BUB5</accession>
<dbReference type="Gene3D" id="2.40.170.20">
    <property type="entry name" value="TonB-dependent receptor, beta-barrel domain"/>
    <property type="match status" value="1"/>
</dbReference>
<dbReference type="InterPro" id="IPR039426">
    <property type="entry name" value="TonB-dep_rcpt-like"/>
</dbReference>
<dbReference type="PANTHER" id="PTHR30442:SF0">
    <property type="entry name" value="FE(3+) DICITRATE TRANSPORT PROTEIN FECA"/>
    <property type="match status" value="1"/>
</dbReference>
<gene>
    <name evidence="1" type="ORF">ABVT43_10320</name>
</gene>
<dbReference type="EMBL" id="JBEVCJ010000011">
    <property type="protein sequence ID" value="MET1255522.1"/>
    <property type="molecule type" value="Genomic_DNA"/>
</dbReference>
<reference evidence="1 2" key="1">
    <citation type="submission" date="2024-06" db="EMBL/GenBank/DDBJ databases">
        <authorList>
            <person name="Li F."/>
        </authorList>
    </citation>
    <scope>NUCLEOTIDE SEQUENCE [LARGE SCALE GENOMIC DNA]</scope>
    <source>
        <strain evidence="1 2">GXAS 311</strain>
    </source>
</reference>
<keyword evidence="2" id="KW-1185">Reference proteome</keyword>
<dbReference type="PROSITE" id="PS52016">
    <property type="entry name" value="TONB_DEPENDENT_REC_3"/>
    <property type="match status" value="1"/>
</dbReference>
<dbReference type="Proteomes" id="UP001548189">
    <property type="component" value="Unassembled WGS sequence"/>
</dbReference>
<organism evidence="1 2">
    <name type="scientific">Aliikangiella maris</name>
    <dbReference type="NCBI Taxonomy" id="3162458"/>
    <lineage>
        <taxon>Bacteria</taxon>
        <taxon>Pseudomonadati</taxon>
        <taxon>Pseudomonadota</taxon>
        <taxon>Gammaproteobacteria</taxon>
        <taxon>Oceanospirillales</taxon>
        <taxon>Pleioneaceae</taxon>
        <taxon>Aliikangiella</taxon>
    </lineage>
</organism>
<dbReference type="InterPro" id="IPR010105">
    <property type="entry name" value="TonB_sidphr_rcpt"/>
</dbReference>
<dbReference type="Pfam" id="PF07715">
    <property type="entry name" value="Plug"/>
    <property type="match status" value="1"/>
</dbReference>
<dbReference type="InterPro" id="IPR037066">
    <property type="entry name" value="Plug_dom_sf"/>
</dbReference>
<comment type="caution">
    <text evidence="1">The sequence shown here is derived from an EMBL/GenBank/DDBJ whole genome shotgun (WGS) entry which is preliminary data.</text>
</comment>
<dbReference type="NCBIfam" id="TIGR01783">
    <property type="entry name" value="TonB-siderophor"/>
    <property type="match status" value="1"/>
</dbReference>
<dbReference type="SUPFAM" id="SSF56935">
    <property type="entry name" value="Porins"/>
    <property type="match status" value="1"/>
</dbReference>